<proteinExistence type="predicted"/>
<evidence type="ECO:0000313" key="2">
    <source>
        <dbReference type="Proteomes" id="UP001321481"/>
    </source>
</evidence>
<dbReference type="EMBL" id="JASJND010000001">
    <property type="protein sequence ID" value="MDJ1113219.1"/>
    <property type="molecule type" value="Genomic_DNA"/>
</dbReference>
<accession>A0ABT6ZAN8</accession>
<comment type="caution">
    <text evidence="1">The sequence shown here is derived from an EMBL/GenBank/DDBJ whole genome shotgun (WGS) entry which is preliminary data.</text>
</comment>
<dbReference type="Proteomes" id="UP001321481">
    <property type="component" value="Unassembled WGS sequence"/>
</dbReference>
<dbReference type="RefSeq" id="WP_283714510.1">
    <property type="nucleotide sequence ID" value="NZ_JASJND010000001.1"/>
</dbReference>
<reference evidence="1 2" key="1">
    <citation type="submission" date="2023-05" db="EMBL/GenBank/DDBJ databases">
        <title>Microbacterium dauci sp.nov., Isolated from Carrot Rhizosphere Soil.</title>
        <authorList>
            <person name="Xiao Z."/>
            <person name="Zheng J."/>
        </authorList>
    </citation>
    <scope>NUCLEOTIDE SEQUENCE [LARGE SCALE GENOMIC DNA]</scope>
    <source>
        <strain evidence="1 2">LX3-4</strain>
    </source>
</reference>
<sequence>MSRLEPADMIEAKVGASRHQDKHLGRAVSAEQRVYVLHSQACVDTGRDLRTCEYSIALDRGIDLGIWRDYQDHAVELGIDDEYLDLVPLRTYVA</sequence>
<gene>
    <name evidence="1" type="ORF">QNI14_01995</name>
</gene>
<organism evidence="1 2">
    <name type="scientific">Microbacterium dauci</name>
    <dbReference type="NCBI Taxonomy" id="3048008"/>
    <lineage>
        <taxon>Bacteria</taxon>
        <taxon>Bacillati</taxon>
        <taxon>Actinomycetota</taxon>
        <taxon>Actinomycetes</taxon>
        <taxon>Micrococcales</taxon>
        <taxon>Microbacteriaceae</taxon>
        <taxon>Microbacterium</taxon>
    </lineage>
</organism>
<keyword evidence="2" id="KW-1185">Reference proteome</keyword>
<name>A0ABT6ZAN8_9MICO</name>
<evidence type="ECO:0000313" key="1">
    <source>
        <dbReference type="EMBL" id="MDJ1113219.1"/>
    </source>
</evidence>
<protein>
    <submittedName>
        <fullName evidence="1">Uncharacterized protein</fullName>
    </submittedName>
</protein>